<feature type="region of interest" description="Disordered" evidence="7">
    <location>
        <begin position="174"/>
        <end position="216"/>
    </location>
</feature>
<dbReference type="PROSITE" id="PS00108">
    <property type="entry name" value="PROTEIN_KINASE_ST"/>
    <property type="match status" value="1"/>
</dbReference>
<feature type="region of interest" description="Disordered" evidence="7">
    <location>
        <begin position="801"/>
        <end position="844"/>
    </location>
</feature>
<dbReference type="GO" id="GO:0004674">
    <property type="term" value="F:protein serine/threonine kinase activity"/>
    <property type="evidence" value="ECO:0007669"/>
    <property type="project" value="UniProtKB-KW"/>
</dbReference>
<keyword evidence="3 6" id="KW-0547">Nucleotide-binding</keyword>
<evidence type="ECO:0000313" key="10">
    <source>
        <dbReference type="Proteomes" id="UP001165080"/>
    </source>
</evidence>
<keyword evidence="5 6" id="KW-0067">ATP-binding</keyword>
<accession>A0A9W6BXY9</accession>
<dbReference type="InterPro" id="IPR008271">
    <property type="entry name" value="Ser/Thr_kinase_AS"/>
</dbReference>
<evidence type="ECO:0000256" key="6">
    <source>
        <dbReference type="PROSITE-ProRule" id="PRU10141"/>
    </source>
</evidence>
<feature type="domain" description="Protein kinase" evidence="8">
    <location>
        <begin position="898"/>
        <end position="1324"/>
    </location>
</feature>
<organism evidence="9 10">
    <name type="scientific">Pleodorina starrii</name>
    <dbReference type="NCBI Taxonomy" id="330485"/>
    <lineage>
        <taxon>Eukaryota</taxon>
        <taxon>Viridiplantae</taxon>
        <taxon>Chlorophyta</taxon>
        <taxon>core chlorophytes</taxon>
        <taxon>Chlorophyceae</taxon>
        <taxon>CS clade</taxon>
        <taxon>Chlamydomonadales</taxon>
        <taxon>Volvocaceae</taxon>
        <taxon>Pleodorina</taxon>
    </lineage>
</organism>
<gene>
    <name evidence="9" type="primary">PLESTMB000487</name>
    <name evidence="9" type="ORF">PLESTB_001579700</name>
</gene>
<dbReference type="InterPro" id="IPR001245">
    <property type="entry name" value="Ser-Thr/Tyr_kinase_cat_dom"/>
</dbReference>
<keyword evidence="4" id="KW-0418">Kinase</keyword>
<evidence type="ECO:0000256" key="1">
    <source>
        <dbReference type="ARBA" id="ARBA00022527"/>
    </source>
</evidence>
<dbReference type="GO" id="GO:0005524">
    <property type="term" value="F:ATP binding"/>
    <property type="evidence" value="ECO:0007669"/>
    <property type="project" value="UniProtKB-UniRule"/>
</dbReference>
<dbReference type="SUPFAM" id="SSF56112">
    <property type="entry name" value="Protein kinase-like (PK-like)"/>
    <property type="match status" value="1"/>
</dbReference>
<evidence type="ECO:0000256" key="5">
    <source>
        <dbReference type="ARBA" id="ARBA00022840"/>
    </source>
</evidence>
<dbReference type="PROSITE" id="PS00107">
    <property type="entry name" value="PROTEIN_KINASE_ATP"/>
    <property type="match status" value="1"/>
</dbReference>
<feature type="region of interest" description="Disordered" evidence="7">
    <location>
        <begin position="561"/>
        <end position="661"/>
    </location>
</feature>
<keyword evidence="10" id="KW-1185">Reference proteome</keyword>
<dbReference type="Proteomes" id="UP001165080">
    <property type="component" value="Unassembled WGS sequence"/>
</dbReference>
<comment type="caution">
    <text evidence="9">The sequence shown here is derived from an EMBL/GenBank/DDBJ whole genome shotgun (WGS) entry which is preliminary data.</text>
</comment>
<feature type="compositionally biased region" description="Polar residues" evidence="7">
    <location>
        <begin position="834"/>
        <end position="844"/>
    </location>
</feature>
<evidence type="ECO:0000259" key="8">
    <source>
        <dbReference type="PROSITE" id="PS50011"/>
    </source>
</evidence>
<feature type="compositionally biased region" description="Low complexity" evidence="7">
    <location>
        <begin position="630"/>
        <end position="645"/>
    </location>
</feature>
<dbReference type="InterPro" id="IPR000719">
    <property type="entry name" value="Prot_kinase_dom"/>
</dbReference>
<sequence length="1552" mass="155346">MHCLAGCFGLPYKAETSKECAGLSPSSPCAGKARSATGGRCAEGSSGSAEQLDWAGLVPLLTGEVPHGDWWDILQSASAALSKRLPADHASIFMSAGAGVAALTSSGVPLFGLRLGQLLLPNSSGYSSETIPSFDDSSQLRRQELDVCVLAAALQDQTASVPIAFRSVDTGMTVSKQQQQQQQQQPAAFEGSCSSKGGKGTAGSRPRGKPRDSASGVDCLGASSLRHYVAVGIPGGKSVAGIFILSATGPSPPAAWQSEGLGLVAALLAPLLRPPQVPLARRTLAELHTASTINELLHVLSAAAADLLVAAVRVAMQPRVALLRNDGTAAAMFAVHEGGGGGGGTSVCQRRSRDVVLVDAGGSGYSGIKPSDFFMLGQHSAAERDSLGTAGLGGGGGGGGGTLGKSYGGLGDQLLQRLPGGGPGAAGCRGQSLPLQHTLLSEALTRGSGLCIADCNAYVQDSKVYPRDLAVSRGSAPAQSLALATSCHCGKPLLALYATYHSILPQALLQTVVQELGQMLRALTPTVAALLLPGGPMADEWSLLHDDLLGPAAVGLGPGPGLGSSSACARQHRTSNPTAMSPLPPPSPPPPAAAAAATMAAAPPPPSSAAAAADAGAAGPRCRPRSLMVGPAGSADGDSAIGGSPNLSCVEGRSPRSSAGGPAAAAAATAAAAAAAAAAVGGGGGNPLGVVAQIGAFFRRTSAASGSSRQQNPTNGKTTHSPPAPGGAGGAAAGCGPAATSTAPPPAAAEVFITAMTAAAEQLRGVTDAATTAAAATAAAGDGAPGSSATASKRLAAFVSSGPGGPTTARATSSSTAAAATGATPATGGVSSGPSRSSFAHSHTGRTSFSLEAAGSPRGGLRLAPLISTLHDRLKSAQAEQLTASSRAASRVQDLESLRLLERVGRGGYGSVFRGLYHGAEVAIKVVEDLSPSGNIAHLAEGNAAAAAKSAAAAAAAAAAPVTLRAKHLHDAIELVASVSMSHPNIVQLITYFVDVKAHHHHHHQRSRLPPGPPLGADHVAAAAAAAAAAGAGGGGGGGGAADGYESDVLQLVHMTSSSSSGVNSTSSSCTEPSGNEAIVLVMEYCDRGSLKEAIQDGSFLQREALAQVQALHRQMQQQQQGGQSQAAQQQLVQQQQQAAQMLARGGVALLNMKSVYSTLLEVSLALRHMHGLHMVHCDLKPQNVLLKSSPRDPRGFTAKLSDFGLAKMMQHDDEGQLVIDDGIQSGTITHLPPEALTGCRQLGPAVDVYAFGVVMFQMLCGMTVYRGLDVKQMIRGVVREGLRPTFPAWVPTEYRDLAQRCWHEQPACRPTSLQLVSELEALLEACEGPPGWLSSRRGVGVGVGVGMGGSIGSMPPAVGGTASHRRLPSRCATETAIRMRQPAPAVGGAATVAGTATATAAAEVELRHPPFYLYQRPQQLYQPSGMEQVRSPGAAGGAAAAAAGTLKLSVAPHQPPSLYTRTAAAAAAAAAAALPAAPPSSAAATTPSANPVGVTNPGSCVGSAVAAPKRAATAPTAAASPNVAVTVTAGVADQRMQPQPSLGAPPPPRIQ</sequence>
<protein>
    <recommendedName>
        <fullName evidence="8">Protein kinase domain-containing protein</fullName>
    </recommendedName>
</protein>
<feature type="compositionally biased region" description="Low complexity" evidence="7">
    <location>
        <begin position="806"/>
        <end position="833"/>
    </location>
</feature>
<dbReference type="PROSITE" id="PS50011">
    <property type="entry name" value="PROTEIN_KINASE_DOM"/>
    <property type="match status" value="1"/>
</dbReference>
<name>A0A9W6BXY9_9CHLO</name>
<dbReference type="EMBL" id="BRXU01000032">
    <property type="protein sequence ID" value="GLC60153.1"/>
    <property type="molecule type" value="Genomic_DNA"/>
</dbReference>
<dbReference type="Pfam" id="PF07714">
    <property type="entry name" value="PK_Tyr_Ser-Thr"/>
    <property type="match status" value="1"/>
</dbReference>
<feature type="region of interest" description="Disordered" evidence="7">
    <location>
        <begin position="702"/>
        <end position="744"/>
    </location>
</feature>
<proteinExistence type="predicted"/>
<dbReference type="Gene3D" id="3.30.200.20">
    <property type="entry name" value="Phosphorylase Kinase, domain 1"/>
    <property type="match status" value="1"/>
</dbReference>
<dbReference type="Gene3D" id="1.10.510.10">
    <property type="entry name" value="Transferase(Phosphotransferase) domain 1"/>
    <property type="match status" value="1"/>
</dbReference>
<feature type="compositionally biased region" description="Polar residues" evidence="7">
    <location>
        <begin position="702"/>
        <end position="720"/>
    </location>
</feature>
<feature type="binding site" evidence="6">
    <location>
        <position position="925"/>
    </location>
    <ligand>
        <name>ATP</name>
        <dbReference type="ChEBI" id="CHEBI:30616"/>
    </ligand>
</feature>
<evidence type="ECO:0000256" key="2">
    <source>
        <dbReference type="ARBA" id="ARBA00022679"/>
    </source>
</evidence>
<dbReference type="InterPro" id="IPR017441">
    <property type="entry name" value="Protein_kinase_ATP_BS"/>
</dbReference>
<feature type="compositionally biased region" description="Low complexity" evidence="7">
    <location>
        <begin position="608"/>
        <end position="620"/>
    </location>
</feature>
<dbReference type="PANTHER" id="PTHR44329:SF214">
    <property type="entry name" value="PROTEIN KINASE DOMAIN-CONTAINING PROTEIN"/>
    <property type="match status" value="1"/>
</dbReference>
<evidence type="ECO:0000256" key="3">
    <source>
        <dbReference type="ARBA" id="ARBA00022741"/>
    </source>
</evidence>
<keyword evidence="2" id="KW-0808">Transferase</keyword>
<feature type="compositionally biased region" description="Pro residues" evidence="7">
    <location>
        <begin position="582"/>
        <end position="592"/>
    </location>
</feature>
<dbReference type="SMART" id="SM00220">
    <property type="entry name" value="S_TKc"/>
    <property type="match status" value="1"/>
</dbReference>
<dbReference type="PANTHER" id="PTHR44329">
    <property type="entry name" value="SERINE/THREONINE-PROTEIN KINASE TNNI3K-RELATED"/>
    <property type="match status" value="1"/>
</dbReference>
<dbReference type="InterPro" id="IPR011009">
    <property type="entry name" value="Kinase-like_dom_sf"/>
</dbReference>
<keyword evidence="1" id="KW-0723">Serine/threonine-protein kinase</keyword>
<evidence type="ECO:0000313" key="9">
    <source>
        <dbReference type="EMBL" id="GLC60153.1"/>
    </source>
</evidence>
<dbReference type="InterPro" id="IPR051681">
    <property type="entry name" value="Ser/Thr_Kinases-Pseudokinases"/>
</dbReference>
<reference evidence="9 10" key="1">
    <citation type="journal article" date="2023" name="Commun. Biol.">
        <title>Reorganization of the ancestral sex-determining regions during the evolution of trioecy in Pleodorina starrii.</title>
        <authorList>
            <person name="Takahashi K."/>
            <person name="Suzuki S."/>
            <person name="Kawai-Toyooka H."/>
            <person name="Yamamoto K."/>
            <person name="Hamaji T."/>
            <person name="Ootsuki R."/>
            <person name="Yamaguchi H."/>
            <person name="Kawachi M."/>
            <person name="Higashiyama T."/>
            <person name="Nozaki H."/>
        </authorList>
    </citation>
    <scope>NUCLEOTIDE SEQUENCE [LARGE SCALE GENOMIC DNA]</scope>
    <source>
        <strain evidence="9 10">NIES-4479</strain>
    </source>
</reference>
<feature type="region of interest" description="Disordered" evidence="7">
    <location>
        <begin position="1531"/>
        <end position="1552"/>
    </location>
</feature>
<evidence type="ECO:0000256" key="4">
    <source>
        <dbReference type="ARBA" id="ARBA00022777"/>
    </source>
</evidence>
<evidence type="ECO:0000256" key="7">
    <source>
        <dbReference type="SAM" id="MobiDB-lite"/>
    </source>
</evidence>